<name>A0A397T4W7_9GLOM</name>
<feature type="signal peptide" evidence="1">
    <location>
        <begin position="1"/>
        <end position="22"/>
    </location>
</feature>
<keyword evidence="3" id="KW-1185">Reference proteome</keyword>
<reference evidence="2 3" key="1">
    <citation type="submission" date="2018-06" db="EMBL/GenBank/DDBJ databases">
        <title>Comparative genomics reveals the genomic features of Rhizophagus irregularis, R. cerebriforme, R. diaphanum and Gigaspora rosea, and their symbiotic lifestyle signature.</title>
        <authorList>
            <person name="Morin E."/>
            <person name="San Clemente H."/>
            <person name="Chen E.C.H."/>
            <person name="De La Providencia I."/>
            <person name="Hainaut M."/>
            <person name="Kuo A."/>
            <person name="Kohler A."/>
            <person name="Murat C."/>
            <person name="Tang N."/>
            <person name="Roy S."/>
            <person name="Loubradou J."/>
            <person name="Henrissat B."/>
            <person name="Grigoriev I.V."/>
            <person name="Corradi N."/>
            <person name="Roux C."/>
            <person name="Martin F.M."/>
        </authorList>
    </citation>
    <scope>NUCLEOTIDE SEQUENCE [LARGE SCALE GENOMIC DNA]</scope>
    <source>
        <strain evidence="2 3">DAOM 227022</strain>
    </source>
</reference>
<dbReference type="AlphaFoldDB" id="A0A397T4W7"/>
<evidence type="ECO:0000256" key="1">
    <source>
        <dbReference type="SAM" id="SignalP"/>
    </source>
</evidence>
<dbReference type="EMBL" id="QKYT01000105">
    <property type="protein sequence ID" value="RIA93390.1"/>
    <property type="molecule type" value="Genomic_DNA"/>
</dbReference>
<gene>
    <name evidence="2" type="ORF">C1645_735587</name>
</gene>
<evidence type="ECO:0000313" key="2">
    <source>
        <dbReference type="EMBL" id="RIA93390.1"/>
    </source>
</evidence>
<accession>A0A397T4W7</accession>
<dbReference type="Proteomes" id="UP000265703">
    <property type="component" value="Unassembled WGS sequence"/>
</dbReference>
<comment type="caution">
    <text evidence="2">The sequence shown here is derived from an EMBL/GenBank/DDBJ whole genome shotgun (WGS) entry which is preliminary data.</text>
</comment>
<dbReference type="OrthoDB" id="10578453at2759"/>
<sequence length="195" mass="22409">MASNFRVNQLTLIQLLALQAGAFQTNVEKTQEIVAKQLQTKALVISSKEYIERSKGAQSIVASTPILNANNQRKRPAEEASPIITSPPNLRDRQCLRAQIQANIEDDDDFFDDYNESEEEKESTEVIENEEVLIEVQNLIAKMREENYRLFDYHAVNLSENDLTDPVNKIFSNDDKERMRKIWKEVCVFCISSSH</sequence>
<keyword evidence="1" id="KW-0732">Signal</keyword>
<evidence type="ECO:0000313" key="3">
    <source>
        <dbReference type="Proteomes" id="UP000265703"/>
    </source>
</evidence>
<proteinExistence type="predicted"/>
<organism evidence="2 3">
    <name type="scientific">Glomus cerebriforme</name>
    <dbReference type="NCBI Taxonomy" id="658196"/>
    <lineage>
        <taxon>Eukaryota</taxon>
        <taxon>Fungi</taxon>
        <taxon>Fungi incertae sedis</taxon>
        <taxon>Mucoromycota</taxon>
        <taxon>Glomeromycotina</taxon>
        <taxon>Glomeromycetes</taxon>
        <taxon>Glomerales</taxon>
        <taxon>Glomeraceae</taxon>
        <taxon>Glomus</taxon>
    </lineage>
</organism>
<protein>
    <submittedName>
        <fullName evidence="2">Uncharacterized protein</fullName>
    </submittedName>
</protein>
<feature type="chain" id="PRO_5017196248" evidence="1">
    <location>
        <begin position="23"/>
        <end position="195"/>
    </location>
</feature>